<dbReference type="EMBL" id="DVOD01000020">
    <property type="protein sequence ID" value="HIU92048.1"/>
    <property type="molecule type" value="Genomic_DNA"/>
</dbReference>
<feature type="transmembrane region" description="Helical" evidence="1">
    <location>
        <begin position="146"/>
        <end position="167"/>
    </location>
</feature>
<accession>A0A9D1SQH9</accession>
<keyword evidence="1" id="KW-0472">Membrane</keyword>
<evidence type="ECO:0000313" key="3">
    <source>
        <dbReference type="Proteomes" id="UP000886748"/>
    </source>
</evidence>
<comment type="caution">
    <text evidence="2">The sequence shown here is derived from an EMBL/GenBank/DDBJ whole genome shotgun (WGS) entry which is preliminary data.</text>
</comment>
<dbReference type="Proteomes" id="UP000886748">
    <property type="component" value="Unassembled WGS sequence"/>
</dbReference>
<protein>
    <submittedName>
        <fullName evidence="2">Uncharacterized protein</fullName>
    </submittedName>
</protein>
<evidence type="ECO:0000256" key="1">
    <source>
        <dbReference type="SAM" id="Phobius"/>
    </source>
</evidence>
<reference evidence="2" key="1">
    <citation type="submission" date="2020-10" db="EMBL/GenBank/DDBJ databases">
        <authorList>
            <person name="Gilroy R."/>
        </authorList>
    </citation>
    <scope>NUCLEOTIDE SEQUENCE</scope>
    <source>
        <strain evidence="2">CHK154-7741</strain>
    </source>
</reference>
<proteinExistence type="predicted"/>
<keyword evidence="1" id="KW-1133">Transmembrane helix</keyword>
<organism evidence="2 3">
    <name type="scientific">Candidatus Limenecus avicola</name>
    <dbReference type="NCBI Taxonomy" id="2840847"/>
    <lineage>
        <taxon>Bacteria</taxon>
        <taxon>Bacillati</taxon>
        <taxon>Bacillota</taxon>
        <taxon>Clostridia</taxon>
        <taxon>Eubacteriales</taxon>
        <taxon>Clostridiaceae</taxon>
        <taxon>Clostridiaceae incertae sedis</taxon>
        <taxon>Candidatus Limenecus</taxon>
    </lineage>
</organism>
<evidence type="ECO:0000313" key="2">
    <source>
        <dbReference type="EMBL" id="HIU92048.1"/>
    </source>
</evidence>
<keyword evidence="1" id="KW-0812">Transmembrane</keyword>
<name>A0A9D1SQH9_9CLOT</name>
<reference evidence="2" key="2">
    <citation type="journal article" date="2021" name="PeerJ">
        <title>Extensive microbial diversity within the chicken gut microbiome revealed by metagenomics and culture.</title>
        <authorList>
            <person name="Gilroy R."/>
            <person name="Ravi A."/>
            <person name="Getino M."/>
            <person name="Pursley I."/>
            <person name="Horton D.L."/>
            <person name="Alikhan N.F."/>
            <person name="Baker D."/>
            <person name="Gharbi K."/>
            <person name="Hall N."/>
            <person name="Watson M."/>
            <person name="Adriaenssens E.M."/>
            <person name="Foster-Nyarko E."/>
            <person name="Jarju S."/>
            <person name="Secka A."/>
            <person name="Antonio M."/>
            <person name="Oren A."/>
            <person name="Chaudhuri R.R."/>
            <person name="La Ragione R."/>
            <person name="Hildebrand F."/>
            <person name="Pallen M.J."/>
        </authorList>
    </citation>
    <scope>NUCLEOTIDE SEQUENCE</scope>
    <source>
        <strain evidence="2">CHK154-7741</strain>
    </source>
</reference>
<dbReference type="AlphaFoldDB" id="A0A9D1SQH9"/>
<sequence length="173" mass="18977">MQVSVIKNSEPKNVNIPMAAAAGAGTGLLLRHFVPVWKSEMDYVMFNQSDAIKEESVKSVKNSVLDKAKKHLAKNPDDKALDLFVKRAQVKDAKESAQIKEQIQQAPKAVRKQVKVFIEDMAVKMRAAKNLTDANIKNAVKQKRSISAFLLPGIALGALGAYVYNVIGTISEE</sequence>
<gene>
    <name evidence="2" type="ORF">IAD26_02815</name>
</gene>